<reference evidence="1 2" key="1">
    <citation type="submission" date="2020-10" db="EMBL/GenBank/DDBJ databases">
        <title>Complete genome sequence of Paludibaculum fermentans P105T, a facultatively anaerobic acidobacterium capable of dissimilatory Fe(III) reduction.</title>
        <authorList>
            <person name="Dedysh S.N."/>
            <person name="Beletsky A.V."/>
            <person name="Kulichevskaya I.S."/>
            <person name="Mardanov A.V."/>
            <person name="Ravin N.V."/>
        </authorList>
    </citation>
    <scope>NUCLEOTIDE SEQUENCE [LARGE SCALE GENOMIC DNA]</scope>
    <source>
        <strain evidence="1 2">P105</strain>
    </source>
</reference>
<accession>A0A7S7NLI3</accession>
<dbReference type="KEGG" id="pfer:IRI77_23420"/>
<name>A0A7S7NLI3_PALFE</name>
<evidence type="ECO:0000313" key="1">
    <source>
        <dbReference type="EMBL" id="QOY85759.1"/>
    </source>
</evidence>
<protein>
    <submittedName>
        <fullName evidence="1">Uncharacterized protein</fullName>
    </submittedName>
</protein>
<keyword evidence="2" id="KW-1185">Reference proteome</keyword>
<evidence type="ECO:0000313" key="2">
    <source>
        <dbReference type="Proteomes" id="UP000593892"/>
    </source>
</evidence>
<dbReference type="Proteomes" id="UP000593892">
    <property type="component" value="Chromosome"/>
</dbReference>
<dbReference type="InterPro" id="IPR009091">
    <property type="entry name" value="RCC1/BLIP-II"/>
</dbReference>
<gene>
    <name evidence="1" type="ORF">IRI77_23420</name>
</gene>
<dbReference type="EMBL" id="CP063849">
    <property type="protein sequence ID" value="QOY85759.1"/>
    <property type="molecule type" value="Genomic_DNA"/>
</dbReference>
<organism evidence="1 2">
    <name type="scientific">Paludibaculum fermentans</name>
    <dbReference type="NCBI Taxonomy" id="1473598"/>
    <lineage>
        <taxon>Bacteria</taxon>
        <taxon>Pseudomonadati</taxon>
        <taxon>Acidobacteriota</taxon>
        <taxon>Terriglobia</taxon>
        <taxon>Bryobacterales</taxon>
        <taxon>Bryobacteraceae</taxon>
        <taxon>Paludibaculum</taxon>
    </lineage>
</organism>
<dbReference type="Gene3D" id="2.130.10.30">
    <property type="entry name" value="Regulator of chromosome condensation 1/beta-lactamase-inhibitor protein II"/>
    <property type="match status" value="1"/>
</dbReference>
<dbReference type="AlphaFoldDB" id="A0A7S7NLI3"/>
<proteinExistence type="predicted"/>
<sequence>MNRARAEVVPGLNDVSMIAAGALFSVALKADGTVWVFGSN</sequence>
<dbReference type="Pfam" id="PF13540">
    <property type="entry name" value="RCC1_2"/>
    <property type="match status" value="1"/>
</dbReference>
<dbReference type="SUPFAM" id="SSF50985">
    <property type="entry name" value="RCC1/BLIP-II"/>
    <property type="match status" value="1"/>
</dbReference>
<dbReference type="RefSeq" id="WP_194447428.1">
    <property type="nucleotide sequence ID" value="NZ_CP063849.1"/>
</dbReference>